<feature type="transmembrane region" description="Helical" evidence="1">
    <location>
        <begin position="271"/>
        <end position="294"/>
    </location>
</feature>
<keyword evidence="1" id="KW-0472">Membrane</keyword>
<gene>
    <name evidence="4" type="ORF">HTAM1171_LOCUS6528</name>
</gene>
<feature type="transmembrane region" description="Helical" evidence="1">
    <location>
        <begin position="173"/>
        <end position="194"/>
    </location>
</feature>
<reference evidence="4" key="1">
    <citation type="submission" date="2021-01" db="EMBL/GenBank/DDBJ databases">
        <authorList>
            <person name="Corre E."/>
            <person name="Pelletier E."/>
            <person name="Niang G."/>
            <person name="Scheremetjew M."/>
            <person name="Finn R."/>
            <person name="Kale V."/>
            <person name="Holt S."/>
            <person name="Cochrane G."/>
            <person name="Meng A."/>
            <person name="Brown T."/>
            <person name="Cohen L."/>
        </authorList>
    </citation>
    <scope>NUCLEOTIDE SEQUENCE</scope>
    <source>
        <strain evidence="4">CCMP826</strain>
    </source>
</reference>
<evidence type="ECO:0000313" key="4">
    <source>
        <dbReference type="EMBL" id="CAD9495397.1"/>
    </source>
</evidence>
<evidence type="ECO:0000256" key="2">
    <source>
        <dbReference type="SAM" id="SignalP"/>
    </source>
</evidence>
<keyword evidence="1" id="KW-1133">Transmembrane helix</keyword>
<dbReference type="PANTHER" id="PTHR33829:SF2">
    <property type="entry name" value="OS04G0386700 PROTEIN"/>
    <property type="match status" value="1"/>
</dbReference>
<evidence type="ECO:0000259" key="3">
    <source>
        <dbReference type="Pfam" id="PF24867"/>
    </source>
</evidence>
<sequence length="327" mass="37109">MNDVFGMRCFFILSVCFACVASGFQKEHVSSAAASRNNNRKTQWNDTKIQFAVCKTNHRTHIPAFINGEKFVRGGSSAASLDTKRAHPLLGAFGLSIRTRNRTLFFFLSAVLIALLRPIPSSYLLFSIIYPIYLCLVNKYRFHNNAPAIMEDKTPPRFLVGGKGSWFTTYTTWFGRLGLVVPLFVTIAAPSTIADAAAPHLYLVFCQCLMETLVSTFHVLPRLLVPIGFNAYRLIALRDWVQTSWNSCSIACDAFSKTTKTHFDIKLIWEMLGFTLAMTNMIMWTYNIFIFLLLRVVPEYLDRQRFPEANVTWRGELIPTVVTKKAT</sequence>
<evidence type="ECO:0000256" key="1">
    <source>
        <dbReference type="SAM" id="Phobius"/>
    </source>
</evidence>
<dbReference type="Pfam" id="PF24867">
    <property type="entry name" value="DUF7733"/>
    <property type="match status" value="1"/>
</dbReference>
<dbReference type="AlphaFoldDB" id="A0A7S2HNC2"/>
<dbReference type="EMBL" id="HBGV01010598">
    <property type="protein sequence ID" value="CAD9495397.1"/>
    <property type="molecule type" value="Transcribed_RNA"/>
</dbReference>
<feature type="chain" id="PRO_5031462626" description="DUF7733 domain-containing protein" evidence="2">
    <location>
        <begin position="24"/>
        <end position="327"/>
    </location>
</feature>
<feature type="domain" description="DUF7733" evidence="3">
    <location>
        <begin position="108"/>
        <end position="301"/>
    </location>
</feature>
<proteinExistence type="predicted"/>
<name>A0A7S2HNC2_9STRA</name>
<organism evidence="4">
    <name type="scientific">Helicotheca tamesis</name>
    <dbReference type="NCBI Taxonomy" id="374047"/>
    <lineage>
        <taxon>Eukaryota</taxon>
        <taxon>Sar</taxon>
        <taxon>Stramenopiles</taxon>
        <taxon>Ochrophyta</taxon>
        <taxon>Bacillariophyta</taxon>
        <taxon>Mediophyceae</taxon>
        <taxon>Lithodesmiophycidae</taxon>
        <taxon>Lithodesmiales</taxon>
        <taxon>Lithodesmiaceae</taxon>
        <taxon>Helicotheca</taxon>
    </lineage>
</organism>
<feature type="transmembrane region" description="Helical" evidence="1">
    <location>
        <begin position="99"/>
        <end position="116"/>
    </location>
</feature>
<accession>A0A7S2HNC2</accession>
<dbReference type="PANTHER" id="PTHR33829">
    <property type="entry name" value="OSJNBA0044M19.10 PROTEIN"/>
    <property type="match status" value="1"/>
</dbReference>
<keyword evidence="2" id="KW-0732">Signal</keyword>
<dbReference type="InterPro" id="IPR056635">
    <property type="entry name" value="DUF7733"/>
</dbReference>
<protein>
    <recommendedName>
        <fullName evidence="3">DUF7733 domain-containing protein</fullName>
    </recommendedName>
</protein>
<keyword evidence="1" id="KW-0812">Transmembrane</keyword>
<feature type="transmembrane region" description="Helical" evidence="1">
    <location>
        <begin position="201"/>
        <end position="220"/>
    </location>
</feature>
<feature type="signal peptide" evidence="2">
    <location>
        <begin position="1"/>
        <end position="23"/>
    </location>
</feature>